<evidence type="ECO:0000259" key="1">
    <source>
        <dbReference type="Pfam" id="PF03372"/>
    </source>
</evidence>
<keyword evidence="3" id="KW-1185">Reference proteome</keyword>
<dbReference type="SUPFAM" id="SSF56219">
    <property type="entry name" value="DNase I-like"/>
    <property type="match status" value="1"/>
</dbReference>
<dbReference type="Gene3D" id="3.60.10.10">
    <property type="entry name" value="Endonuclease/exonuclease/phosphatase"/>
    <property type="match status" value="1"/>
</dbReference>
<dbReference type="AlphaFoldDB" id="A0A944H8Y1"/>
<keyword evidence="2" id="KW-0255">Endonuclease</keyword>
<accession>A0A944H8Y1</accession>
<dbReference type="Proteomes" id="UP000694660">
    <property type="component" value="Unassembled WGS sequence"/>
</dbReference>
<gene>
    <name evidence="2" type="ORF">I8J34_16650</name>
</gene>
<evidence type="ECO:0000313" key="2">
    <source>
        <dbReference type="EMBL" id="MBT0962813.1"/>
    </source>
</evidence>
<sequence length="227" mass="26294">MLRFASYNVHRCVGVDGRHAPARILAVLKALGADAIALQEVEATRDESLDCLRHWSRELQMQVVYGPTMAYENTQYGNALLTRLPVAQSRRLDLTLHRREPRGAIIARLEHGDQLLGVIATHLGLRPYERRHQVQQILAQLDDEPALPRVLMGDINEWLLWGRPLRHLHRYFSAVPHRRSFPSRWPLFALDRIWVKPRMSLRRIDTHRTPLTRIASDHLPLVADIDF</sequence>
<name>A0A944H8Y1_DENI1</name>
<evidence type="ECO:0000313" key="3">
    <source>
        <dbReference type="Proteomes" id="UP000694660"/>
    </source>
</evidence>
<protein>
    <submittedName>
        <fullName evidence="2">Endonuclease/exonuclease/phosphatase family protein</fullName>
    </submittedName>
</protein>
<reference evidence="3" key="1">
    <citation type="journal article" date="2022" name="ISME J.">
        <title>Genetic and phylogenetic analysis of dissimilatory iodate-reducing bacteria identifies potential niches across the world's oceans.</title>
        <authorList>
            <person name="Reyes-Umana V."/>
            <person name="Henning Z."/>
            <person name="Lee K."/>
            <person name="Barnum T.P."/>
            <person name="Coates J.D."/>
        </authorList>
    </citation>
    <scope>NUCLEOTIDE SEQUENCE [LARGE SCALE GENOMIC DNA]</scope>
    <source>
        <strain evidence="3">IR12</strain>
    </source>
</reference>
<feature type="domain" description="Endonuclease/exonuclease/phosphatase" evidence="1">
    <location>
        <begin position="5"/>
        <end position="218"/>
    </location>
</feature>
<proteinExistence type="predicted"/>
<dbReference type="InterPro" id="IPR036691">
    <property type="entry name" value="Endo/exonu/phosph_ase_sf"/>
</dbReference>
<dbReference type="PANTHER" id="PTHR14859">
    <property type="entry name" value="CALCOFLUOR WHITE HYPERSENSITIVE PROTEIN PRECURSOR"/>
    <property type="match status" value="1"/>
</dbReference>
<dbReference type="PANTHER" id="PTHR14859:SF15">
    <property type="entry name" value="ENDONUCLEASE_EXONUCLEASE_PHOSPHATASE DOMAIN-CONTAINING PROTEIN"/>
    <property type="match status" value="1"/>
</dbReference>
<keyword evidence="2" id="KW-0378">Hydrolase</keyword>
<dbReference type="GO" id="GO:0016020">
    <property type="term" value="C:membrane"/>
    <property type="evidence" value="ECO:0007669"/>
    <property type="project" value="GOC"/>
</dbReference>
<keyword evidence="2" id="KW-0540">Nuclease</keyword>
<dbReference type="GO" id="GO:0004519">
    <property type="term" value="F:endonuclease activity"/>
    <property type="evidence" value="ECO:0007669"/>
    <property type="project" value="UniProtKB-KW"/>
</dbReference>
<comment type="caution">
    <text evidence="2">The sequence shown here is derived from an EMBL/GenBank/DDBJ whole genome shotgun (WGS) entry which is preliminary data.</text>
</comment>
<dbReference type="EMBL" id="JAEKFT010000021">
    <property type="protein sequence ID" value="MBT0962813.1"/>
    <property type="molecule type" value="Genomic_DNA"/>
</dbReference>
<dbReference type="InterPro" id="IPR005135">
    <property type="entry name" value="Endo/exonuclease/phosphatase"/>
</dbReference>
<dbReference type="GO" id="GO:0006506">
    <property type="term" value="P:GPI anchor biosynthetic process"/>
    <property type="evidence" value="ECO:0007669"/>
    <property type="project" value="TreeGrafter"/>
</dbReference>
<organism evidence="2 3">
    <name type="scientific">Denitromonas iodatirespirans</name>
    <dbReference type="NCBI Taxonomy" id="2795389"/>
    <lineage>
        <taxon>Bacteria</taxon>
        <taxon>Pseudomonadati</taxon>
        <taxon>Pseudomonadota</taxon>
        <taxon>Betaproteobacteria</taxon>
        <taxon>Rhodocyclales</taxon>
        <taxon>Zoogloeaceae</taxon>
        <taxon>Denitromonas</taxon>
    </lineage>
</organism>
<dbReference type="InterPro" id="IPR051916">
    <property type="entry name" value="GPI-anchor_lipid_remodeler"/>
</dbReference>
<dbReference type="Pfam" id="PF03372">
    <property type="entry name" value="Exo_endo_phos"/>
    <property type="match status" value="1"/>
</dbReference>
<dbReference type="RefSeq" id="WP_214362765.1">
    <property type="nucleotide sequence ID" value="NZ_JAEKFT010000021.1"/>
</dbReference>